<dbReference type="AlphaFoldDB" id="A0AAW0GDV2"/>
<sequence length="993" mass="110444">MKRNGSASQRSTRVPSPTNTTYSGFSNYRNDSYRPLRETPASVPLPDPRIIARTHFDQLHRYLASYLAKEPANSRSTARQKLTRLTRQQFQELSTDVYDELVRRQNNTTENEVPFLPVRDDFHPKRNQARQKLATLPTSRFKDLSSDVYYELSRRYPEFKDDAPETPELKSPGSTYDDYPSPDYPTTPQNKSAPPSALRSSRASEDRPPDPYSASRRPSEDFNSSRRSEDIYGGMDPPPPPPSSRRKPSQDLYGNDRRKPSQDSAISGRRSTEREYGRRPSESVSTTSDSTSTTNAQSATAGMGMIIPNKSTIAEEEIEVPYGREVRDSTGTAVDERGRDRDRTSGRVRSRDFSRGTDTDADADEPIGGLAGLSARLQQVEGDDDEEDGRISGAGARSNDDYYDKVSYGRASVASDRSAGGGASRGYGGRASVGAEDQERIRRDYEYKIATMQTKIATLERDLEDARVREQKASESENRVRTLEDELDELRRAVEEKSAETRMLQQELRELREDRAREKDLANRRTRQDDEELQILRERCERLEAQNGTQRDPDILEQLRGDMENLMTELDDLAKRNDELMTAKDSDLVVIRDLDAQLKEYKRKYEQAKTELRSVKATSQLFLQPPKTDDQLPVAQDGGVLDIHVTAFVSAIDSLLTAGRSNAPTRVLTPMKAVVNAVTAIVEDIRMFERRSRRDRNEIDTDTLHALQDRMEATLSNLVTASKTHATSNGMSPVSLLDAAASHVSSTVTEIGKTLCVRKATKAEQDQFVLPPLSSSSPGGSFSPALRSVNEERTMHLRGGSSASVRSFGMGESRYSDFPSPPQGRPMYGRSSTDEKRRPPSNPSSSDASASSPPPIFDHPTSLNGVMSDDSATAEGPEDAWSELKPYLEAQTEAIVYAIQSVLSGVRSPTPSLQLAEHITQIITIVSSIVAVCKDNLPPRSVNAGKDILRELSDYANTLSEVQAYPEITKESRQLMAKSSFAIANAMKGLMKL</sequence>
<dbReference type="Pfam" id="PF12205">
    <property type="entry name" value="GIT1_C"/>
    <property type="match status" value="1"/>
</dbReference>
<keyword evidence="6" id="KW-1185">Reference proteome</keyword>
<feature type="compositionally biased region" description="Basic and acidic residues" evidence="3">
    <location>
        <begin position="322"/>
        <end position="358"/>
    </location>
</feature>
<dbReference type="Proteomes" id="UP001385951">
    <property type="component" value="Unassembled WGS sequence"/>
</dbReference>
<protein>
    <recommendedName>
        <fullName evidence="4">GIT Spa2 homology (SHD) domain-containing protein</fullName>
    </recommendedName>
</protein>
<feature type="domain" description="GIT Spa2 homology (SHD)" evidence="4">
    <location>
        <begin position="78"/>
        <end position="108"/>
    </location>
</feature>
<evidence type="ECO:0000313" key="6">
    <source>
        <dbReference type="Proteomes" id="UP001385951"/>
    </source>
</evidence>
<gene>
    <name evidence="5" type="ORF">QCA50_005032</name>
</gene>
<feature type="compositionally biased region" description="Gly residues" evidence="3">
    <location>
        <begin position="419"/>
        <end position="431"/>
    </location>
</feature>
<evidence type="ECO:0000313" key="5">
    <source>
        <dbReference type="EMBL" id="KAK7691633.1"/>
    </source>
</evidence>
<keyword evidence="1" id="KW-0677">Repeat</keyword>
<evidence type="ECO:0000259" key="4">
    <source>
        <dbReference type="SMART" id="SM00555"/>
    </source>
</evidence>
<feature type="region of interest" description="Disordered" evidence="3">
    <location>
        <begin position="1"/>
        <end position="41"/>
    </location>
</feature>
<feature type="compositionally biased region" description="Low complexity" evidence="3">
    <location>
        <begin position="171"/>
        <end position="201"/>
    </location>
</feature>
<organism evidence="5 6">
    <name type="scientific">Cerrena zonata</name>
    <dbReference type="NCBI Taxonomy" id="2478898"/>
    <lineage>
        <taxon>Eukaryota</taxon>
        <taxon>Fungi</taxon>
        <taxon>Dikarya</taxon>
        <taxon>Basidiomycota</taxon>
        <taxon>Agaricomycotina</taxon>
        <taxon>Agaricomycetes</taxon>
        <taxon>Polyporales</taxon>
        <taxon>Cerrenaceae</taxon>
        <taxon>Cerrena</taxon>
    </lineage>
</organism>
<feature type="compositionally biased region" description="Low complexity" evidence="3">
    <location>
        <begin position="282"/>
        <end position="301"/>
    </location>
</feature>
<dbReference type="Pfam" id="PF08518">
    <property type="entry name" value="GIT_SHD"/>
    <property type="match status" value="2"/>
</dbReference>
<dbReference type="InterPro" id="IPR039892">
    <property type="entry name" value="Spa2/Sph1"/>
</dbReference>
<feature type="compositionally biased region" description="Low complexity" evidence="3">
    <location>
        <begin position="409"/>
        <end position="418"/>
    </location>
</feature>
<feature type="compositionally biased region" description="Basic and acidic residues" evidence="3">
    <location>
        <begin position="217"/>
        <end position="230"/>
    </location>
</feature>
<dbReference type="GO" id="GO:0005078">
    <property type="term" value="F:MAP-kinase scaffold activity"/>
    <property type="evidence" value="ECO:0007669"/>
    <property type="project" value="TreeGrafter"/>
</dbReference>
<name>A0AAW0GDV2_9APHY</name>
<dbReference type="InterPro" id="IPR056439">
    <property type="entry name" value="VBS_C3G9"/>
</dbReference>
<dbReference type="Gene3D" id="1.10.287.1490">
    <property type="match status" value="1"/>
</dbReference>
<feature type="compositionally biased region" description="Basic and acidic residues" evidence="3">
    <location>
        <begin position="270"/>
        <end position="281"/>
    </location>
</feature>
<feature type="compositionally biased region" description="Polar residues" evidence="3">
    <location>
        <begin position="1"/>
        <end position="30"/>
    </location>
</feature>
<dbReference type="InterPro" id="IPR013724">
    <property type="entry name" value="GIT_SHD"/>
</dbReference>
<feature type="domain" description="GIT Spa2 homology (SHD)" evidence="4">
    <location>
        <begin position="129"/>
        <end position="159"/>
    </location>
</feature>
<accession>A0AAW0GDV2</accession>
<dbReference type="SMART" id="SM00555">
    <property type="entry name" value="GIT"/>
    <property type="match status" value="2"/>
</dbReference>
<dbReference type="EMBL" id="JASBNA010000005">
    <property type="protein sequence ID" value="KAK7691633.1"/>
    <property type="molecule type" value="Genomic_DNA"/>
</dbReference>
<dbReference type="PANTHER" id="PTHR21601:SF0">
    <property type="entry name" value="PROTEIN SPA2-RELATED"/>
    <property type="match status" value="1"/>
</dbReference>
<keyword evidence="2" id="KW-0175">Coiled coil</keyword>
<feature type="region of interest" description="Disordered" evidence="3">
    <location>
        <begin position="795"/>
        <end position="878"/>
    </location>
</feature>
<dbReference type="GO" id="GO:0005826">
    <property type="term" value="C:actomyosin contractile ring"/>
    <property type="evidence" value="ECO:0007669"/>
    <property type="project" value="TreeGrafter"/>
</dbReference>
<feature type="region of interest" description="Disordered" evidence="3">
    <location>
        <begin position="159"/>
        <end position="435"/>
    </location>
</feature>
<dbReference type="PANTHER" id="PTHR21601">
    <property type="entry name" value="SPA2 PROTEIN"/>
    <property type="match status" value="1"/>
</dbReference>
<evidence type="ECO:0000256" key="1">
    <source>
        <dbReference type="ARBA" id="ARBA00022737"/>
    </source>
</evidence>
<proteinExistence type="predicted"/>
<reference evidence="5 6" key="1">
    <citation type="submission" date="2022-09" db="EMBL/GenBank/DDBJ databases">
        <authorList>
            <person name="Palmer J.M."/>
        </authorList>
    </citation>
    <scope>NUCLEOTIDE SEQUENCE [LARGE SCALE GENOMIC DNA]</scope>
    <source>
        <strain evidence="5 6">DSM 7382</strain>
    </source>
</reference>
<evidence type="ECO:0000256" key="3">
    <source>
        <dbReference type="SAM" id="MobiDB-lite"/>
    </source>
</evidence>
<evidence type="ECO:0000256" key="2">
    <source>
        <dbReference type="SAM" id="Coils"/>
    </source>
</evidence>
<dbReference type="GO" id="GO:1902716">
    <property type="term" value="C:cell cortex of growing cell tip"/>
    <property type="evidence" value="ECO:0007669"/>
    <property type="project" value="TreeGrafter"/>
</dbReference>
<dbReference type="InterPro" id="IPR022018">
    <property type="entry name" value="GIT1_C"/>
</dbReference>
<comment type="caution">
    <text evidence="5">The sequence shown here is derived from an EMBL/GenBank/DDBJ whole genome shotgun (WGS) entry which is preliminary data.</text>
</comment>
<dbReference type="Pfam" id="PF23742">
    <property type="entry name" value="VBS_C3G9"/>
    <property type="match status" value="1"/>
</dbReference>
<feature type="coiled-coil region" evidence="2">
    <location>
        <begin position="442"/>
        <end position="618"/>
    </location>
</feature>